<feature type="domain" description="Aminoacyl-transfer RNA synthetases class-II family profile" evidence="2">
    <location>
        <begin position="7"/>
        <end position="135"/>
    </location>
</feature>
<dbReference type="EMBL" id="UINC01023844">
    <property type="protein sequence ID" value="SVA96326.1"/>
    <property type="molecule type" value="Genomic_DNA"/>
</dbReference>
<comment type="similarity">
    <text evidence="1">Belongs to the class-II aminoacyl-tRNA synthetase family.</text>
</comment>
<dbReference type="SUPFAM" id="SSF55681">
    <property type="entry name" value="Class II aaRS and biotin synthetases"/>
    <property type="match status" value="1"/>
</dbReference>
<dbReference type="PANTHER" id="PTHR43707:SF1">
    <property type="entry name" value="HISTIDINE--TRNA LIGASE, MITOCHONDRIAL-RELATED"/>
    <property type="match status" value="1"/>
</dbReference>
<dbReference type="InterPro" id="IPR006195">
    <property type="entry name" value="aa-tRNA-synth_II"/>
</dbReference>
<dbReference type="Gene3D" id="3.30.930.10">
    <property type="entry name" value="Bira Bifunctional Protein, Domain 2"/>
    <property type="match status" value="1"/>
</dbReference>
<dbReference type="GO" id="GO:0006427">
    <property type="term" value="P:histidyl-tRNA aminoacylation"/>
    <property type="evidence" value="ECO:0007669"/>
    <property type="project" value="InterPro"/>
</dbReference>
<feature type="non-terminal residue" evidence="3">
    <location>
        <position position="295"/>
    </location>
</feature>
<dbReference type="GO" id="GO:0005524">
    <property type="term" value="F:ATP binding"/>
    <property type="evidence" value="ECO:0007669"/>
    <property type="project" value="InterPro"/>
</dbReference>
<name>A0A382A4A1_9ZZZZ</name>
<sequence length="295" mass="34056">MMFRPIRGTHDLFGLEIEKYNIVNSEISKIAKIYNFNEIETPIFESTNLFSKPLGVQSDVVLKEMYTFLDRNNDSLTLRPEYTTPMIRAAISNNLLNSLPCKVFGIGPMFRRERPQKGRYRQFNQINFENFGSNDPFADVELILIAKQFIETVLPKNNCKLHINSLGDKETLKIYKKELSNYLRKFEKDLSNESKEKILINPLRILDSKDKADQLVISSAPLIVNFLSKEALNKYDEVKRFLEQYNVAFKENFSLVRGLDYYCHTVFEFKNDSLGSQDTIIGGGRYDGLIQTLGG</sequence>
<evidence type="ECO:0000256" key="1">
    <source>
        <dbReference type="ARBA" id="ARBA00008226"/>
    </source>
</evidence>
<dbReference type="InterPro" id="IPR041715">
    <property type="entry name" value="HisRS-like_core"/>
</dbReference>
<evidence type="ECO:0000259" key="2">
    <source>
        <dbReference type="PROSITE" id="PS50862"/>
    </source>
</evidence>
<gene>
    <name evidence="3" type="ORF">METZ01_LOCUS149180</name>
</gene>
<organism evidence="3">
    <name type="scientific">marine metagenome</name>
    <dbReference type="NCBI Taxonomy" id="408172"/>
    <lineage>
        <taxon>unclassified sequences</taxon>
        <taxon>metagenomes</taxon>
        <taxon>ecological metagenomes</taxon>
    </lineage>
</organism>
<dbReference type="GO" id="GO:0004821">
    <property type="term" value="F:histidine-tRNA ligase activity"/>
    <property type="evidence" value="ECO:0007669"/>
    <property type="project" value="InterPro"/>
</dbReference>
<dbReference type="PROSITE" id="PS50862">
    <property type="entry name" value="AA_TRNA_LIGASE_II"/>
    <property type="match status" value="1"/>
</dbReference>
<dbReference type="InterPro" id="IPR015807">
    <property type="entry name" value="His-tRNA-ligase"/>
</dbReference>
<dbReference type="AlphaFoldDB" id="A0A382A4A1"/>
<dbReference type="PANTHER" id="PTHR43707">
    <property type="entry name" value="HISTIDYL-TRNA SYNTHETASE"/>
    <property type="match status" value="1"/>
</dbReference>
<reference evidence="3" key="1">
    <citation type="submission" date="2018-05" db="EMBL/GenBank/DDBJ databases">
        <authorList>
            <person name="Lanie J.A."/>
            <person name="Ng W.-L."/>
            <person name="Kazmierczak K.M."/>
            <person name="Andrzejewski T.M."/>
            <person name="Davidsen T.M."/>
            <person name="Wayne K.J."/>
            <person name="Tettelin H."/>
            <person name="Glass J.I."/>
            <person name="Rusch D."/>
            <person name="Podicherti R."/>
            <person name="Tsui H.-C.T."/>
            <person name="Winkler M.E."/>
        </authorList>
    </citation>
    <scope>NUCLEOTIDE SEQUENCE</scope>
</reference>
<dbReference type="CDD" id="cd00773">
    <property type="entry name" value="HisRS-like_core"/>
    <property type="match status" value="1"/>
</dbReference>
<proteinExistence type="inferred from homology"/>
<dbReference type="InterPro" id="IPR004516">
    <property type="entry name" value="HisRS/HisZ"/>
</dbReference>
<dbReference type="InterPro" id="IPR045864">
    <property type="entry name" value="aa-tRNA-synth_II/BPL/LPL"/>
</dbReference>
<dbReference type="Pfam" id="PF13393">
    <property type="entry name" value="tRNA-synt_His"/>
    <property type="match status" value="1"/>
</dbReference>
<accession>A0A382A4A1</accession>
<protein>
    <recommendedName>
        <fullName evidence="2">Aminoacyl-transfer RNA synthetases class-II family profile domain-containing protein</fullName>
    </recommendedName>
</protein>
<evidence type="ECO:0000313" key="3">
    <source>
        <dbReference type="EMBL" id="SVA96326.1"/>
    </source>
</evidence>
<dbReference type="NCBIfam" id="TIGR00442">
    <property type="entry name" value="hisS"/>
    <property type="match status" value="1"/>
</dbReference>
<dbReference type="GO" id="GO:0005737">
    <property type="term" value="C:cytoplasm"/>
    <property type="evidence" value="ECO:0007669"/>
    <property type="project" value="InterPro"/>
</dbReference>